<dbReference type="Pfam" id="PF00881">
    <property type="entry name" value="Nitroreductase"/>
    <property type="match status" value="2"/>
</dbReference>
<proteinExistence type="inferred from homology"/>
<dbReference type="SUPFAM" id="SSF55469">
    <property type="entry name" value="FMN-dependent nitroreductase-like"/>
    <property type="match status" value="1"/>
</dbReference>
<dbReference type="PANTHER" id="PTHR43673">
    <property type="entry name" value="NAD(P)H NITROREDUCTASE YDGI-RELATED"/>
    <property type="match status" value="1"/>
</dbReference>
<evidence type="ECO:0000313" key="5">
    <source>
        <dbReference type="Proteomes" id="UP001461341"/>
    </source>
</evidence>
<dbReference type="RefSeq" id="WP_369017546.1">
    <property type="nucleotide sequence ID" value="NZ_CP121689.1"/>
</dbReference>
<dbReference type="PANTHER" id="PTHR43673:SF10">
    <property type="entry name" value="NADH DEHYDROGENASE_NAD(P)H NITROREDUCTASE XCC3605-RELATED"/>
    <property type="match status" value="1"/>
</dbReference>
<dbReference type="Gene3D" id="3.40.109.10">
    <property type="entry name" value="NADH Oxidase"/>
    <property type="match status" value="1"/>
</dbReference>
<feature type="domain" description="Nitroreductase" evidence="3">
    <location>
        <begin position="7"/>
        <end position="61"/>
    </location>
</feature>
<comment type="similarity">
    <text evidence="1">Belongs to the nitroreductase family.</text>
</comment>
<evidence type="ECO:0000259" key="3">
    <source>
        <dbReference type="Pfam" id="PF00881"/>
    </source>
</evidence>
<accession>A0ABZ2YCJ0</accession>
<dbReference type="InterPro" id="IPR000415">
    <property type="entry name" value="Nitroreductase-like"/>
</dbReference>
<evidence type="ECO:0000313" key="4">
    <source>
        <dbReference type="EMBL" id="WZL75400.1"/>
    </source>
</evidence>
<feature type="domain" description="Nitroreductase" evidence="3">
    <location>
        <begin position="69"/>
        <end position="142"/>
    </location>
</feature>
<sequence>MDAIEALRERRSIRRFTNQPVEKEKIETIIDCARLAPSAINIQPWEFVVVTESAKREEIARLTDYGKFIKDAPVLVAVFCKETKYYLEDGCAATENILIAACALGLGACWVAGDKKAYAEAVREKLGVPNGYKLISLIPIGYPAERPRGEIYKRALKDVLHWEKF</sequence>
<protein>
    <submittedName>
        <fullName evidence="4">Nitroreductase family protein</fullName>
    </submittedName>
</protein>
<organism evidence="4 5">
    <name type="scientific">Thermatribacter velox</name>
    <dbReference type="NCBI Taxonomy" id="3039681"/>
    <lineage>
        <taxon>Bacteria</taxon>
        <taxon>Pseudomonadati</taxon>
        <taxon>Atribacterota</taxon>
        <taxon>Atribacteria</taxon>
        <taxon>Atribacterales</taxon>
        <taxon>Thermatribacteraceae</taxon>
        <taxon>Thermatribacter</taxon>
    </lineage>
</organism>
<name>A0ABZ2YCJ0_9BACT</name>
<dbReference type="EMBL" id="CP121689">
    <property type="protein sequence ID" value="WZL75400.1"/>
    <property type="molecule type" value="Genomic_DNA"/>
</dbReference>
<dbReference type="Proteomes" id="UP001461341">
    <property type="component" value="Chromosome"/>
</dbReference>
<reference evidence="4 5" key="1">
    <citation type="submission" date="2023-03" db="EMBL/GenBank/DDBJ databases">
        <title>Novel Species.</title>
        <authorList>
            <person name="Ma S."/>
        </authorList>
    </citation>
    <scope>NUCLEOTIDE SEQUENCE [LARGE SCALE GENOMIC DNA]</scope>
    <source>
        <strain evidence="4 5">B11</strain>
    </source>
</reference>
<keyword evidence="5" id="KW-1185">Reference proteome</keyword>
<evidence type="ECO:0000256" key="1">
    <source>
        <dbReference type="ARBA" id="ARBA00007118"/>
    </source>
</evidence>
<keyword evidence="2" id="KW-0560">Oxidoreductase</keyword>
<dbReference type="CDD" id="cd02062">
    <property type="entry name" value="Nitro_FMN_reductase"/>
    <property type="match status" value="1"/>
</dbReference>
<gene>
    <name evidence="4" type="ORF">QBE54_07325</name>
</gene>
<evidence type="ECO:0000256" key="2">
    <source>
        <dbReference type="ARBA" id="ARBA00023002"/>
    </source>
</evidence>
<dbReference type="InterPro" id="IPR029479">
    <property type="entry name" value="Nitroreductase"/>
</dbReference>